<evidence type="ECO:0000259" key="1">
    <source>
        <dbReference type="Pfam" id="PF07552"/>
    </source>
</evidence>
<keyword evidence="3" id="KW-1185">Reference proteome</keyword>
<evidence type="ECO:0000313" key="3">
    <source>
        <dbReference type="Proteomes" id="UP001597221"/>
    </source>
</evidence>
<dbReference type="EMBL" id="JBHUDE010000165">
    <property type="protein sequence ID" value="MFD1609921.1"/>
    <property type="molecule type" value="Genomic_DNA"/>
</dbReference>
<name>A0ABW4HXC9_9BACI</name>
<protein>
    <submittedName>
        <fullName evidence="2">Spore coat protein</fullName>
    </submittedName>
</protein>
<sequence>MSVFRNVDYYDIDHGRDRYSYFDDTAFEGTRRNCGCGDHCGCKSSHEFSNHQSVESNFQSNNDAFELQDGAQLSWMDQESAEVIWVKESCHIKVNTTDTQIGVSLQAALQLAIALVLNISIADGQQRDAVSQELTQQFNMAQKNKQKILIYNTKDANVTTKDTDLAINIQLMLQVLIALVLLVDIL</sequence>
<gene>
    <name evidence="2" type="ORF">ACFSBH_20070</name>
</gene>
<accession>A0ABW4HXC9</accession>
<comment type="caution">
    <text evidence="2">The sequence shown here is derived from an EMBL/GenBank/DDBJ whole genome shotgun (WGS) entry which is preliminary data.</text>
</comment>
<dbReference type="Proteomes" id="UP001597221">
    <property type="component" value="Unassembled WGS sequence"/>
</dbReference>
<organism evidence="2 3">
    <name type="scientific">Oceanobacillus luteolus</name>
    <dbReference type="NCBI Taxonomy" id="1274358"/>
    <lineage>
        <taxon>Bacteria</taxon>
        <taxon>Bacillati</taxon>
        <taxon>Bacillota</taxon>
        <taxon>Bacilli</taxon>
        <taxon>Bacillales</taxon>
        <taxon>Bacillaceae</taxon>
        <taxon>Oceanobacillus</taxon>
    </lineage>
</organism>
<dbReference type="Pfam" id="PF07552">
    <property type="entry name" value="Coat_X"/>
    <property type="match status" value="2"/>
</dbReference>
<feature type="domain" description="Spore coat protein X/V" evidence="1">
    <location>
        <begin position="129"/>
        <end position="185"/>
    </location>
</feature>
<reference evidence="3" key="1">
    <citation type="journal article" date="2019" name="Int. J. Syst. Evol. Microbiol.">
        <title>The Global Catalogue of Microorganisms (GCM) 10K type strain sequencing project: providing services to taxonomists for standard genome sequencing and annotation.</title>
        <authorList>
            <consortium name="The Broad Institute Genomics Platform"/>
            <consortium name="The Broad Institute Genome Sequencing Center for Infectious Disease"/>
            <person name="Wu L."/>
            <person name="Ma J."/>
        </authorList>
    </citation>
    <scope>NUCLEOTIDE SEQUENCE [LARGE SCALE GENOMIC DNA]</scope>
    <source>
        <strain evidence="3">CGMCC 1.12376</strain>
    </source>
</reference>
<dbReference type="RefSeq" id="WP_251514420.1">
    <property type="nucleotide sequence ID" value="NZ_JAMBON010000017.1"/>
</dbReference>
<feature type="domain" description="Spore coat protein X/V" evidence="1">
    <location>
        <begin position="66"/>
        <end position="121"/>
    </location>
</feature>
<proteinExistence type="predicted"/>
<dbReference type="InterPro" id="IPR011428">
    <property type="entry name" value="Spore_coat_X/V"/>
</dbReference>
<keyword evidence="2" id="KW-0946">Virion</keyword>
<evidence type="ECO:0000313" key="2">
    <source>
        <dbReference type="EMBL" id="MFD1609921.1"/>
    </source>
</evidence>
<keyword evidence="2" id="KW-0167">Capsid protein</keyword>